<dbReference type="EMBL" id="CP002106">
    <property type="protein sequence ID" value="ADK68782.1"/>
    <property type="molecule type" value="Genomic_DNA"/>
</dbReference>
<gene>
    <name evidence="1" type="ordered locus">Olsu_1692</name>
</gene>
<dbReference type="HOGENOM" id="CLU_443332_0_0_11"/>
<dbReference type="PATRIC" id="fig|633147.7.peg.1397"/>
<dbReference type="AlphaFoldDB" id="E1QXC9"/>
<accession>E1QXC9</accession>
<organism evidence="1 2">
    <name type="scientific">Olsenella uli (strain ATCC 49627 / DSM 7084 / CCUG 31166 / CIP 109912 / JCM 12494 / LMG 11480 / NCIMB 702895 / VPI D76D-27C)</name>
    <name type="common">Lactobacillus uli</name>
    <dbReference type="NCBI Taxonomy" id="633147"/>
    <lineage>
        <taxon>Bacteria</taxon>
        <taxon>Bacillati</taxon>
        <taxon>Actinomycetota</taxon>
        <taxon>Coriobacteriia</taxon>
        <taxon>Coriobacteriales</taxon>
        <taxon>Atopobiaceae</taxon>
        <taxon>Olsenella</taxon>
    </lineage>
</organism>
<reference evidence="1 2" key="1">
    <citation type="journal article" date="2010" name="Stand. Genomic Sci.">
        <title>Complete genome sequence of Olsenella uli type strain (VPI D76D-27C).</title>
        <authorList>
            <person name="Goker M."/>
            <person name="Held B."/>
            <person name="Lucas S."/>
            <person name="Nolan M."/>
            <person name="Yasawong M."/>
            <person name="Glavina Del Rio T."/>
            <person name="Tice H."/>
            <person name="Cheng J.F."/>
            <person name="Bruce D."/>
            <person name="Detter J.C."/>
            <person name="Tapia R."/>
            <person name="Han C."/>
            <person name="Goodwin L."/>
            <person name="Pitluck S."/>
            <person name="Liolios K."/>
            <person name="Ivanova N."/>
            <person name="Mavromatis K."/>
            <person name="Mikhailova N."/>
            <person name="Pati A."/>
            <person name="Chen A."/>
            <person name="Palaniappan K."/>
            <person name="Land M."/>
            <person name="Hauser L."/>
            <person name="Chang Y.J."/>
            <person name="Jeffries C.D."/>
            <person name="Rohde M."/>
            <person name="Sikorski J."/>
            <person name="Pukall R."/>
            <person name="Woyke T."/>
            <person name="Bristow J."/>
            <person name="Eisen J.A."/>
            <person name="Markowitz V."/>
            <person name="Hugenholtz P."/>
            <person name="Kyrpides N.C."/>
            <person name="Klenk H.P."/>
            <person name="Lapidus A."/>
        </authorList>
    </citation>
    <scope>NUCLEOTIDE SEQUENCE [LARGE SCALE GENOMIC DNA]</scope>
    <source>
        <strain evidence="2">ATCC 49627 / DSM 7084 / CIP 109912 / JCM 12494 / NCIMB 702895 / VPI D76D-27C</strain>
    </source>
</reference>
<dbReference type="GeneID" id="78513070"/>
<proteinExistence type="predicted"/>
<sequence length="616" mass="66736">MGAIIRPAELISMLDRKSAMMDRAGEECSERRQAVSEFCNDTYLTAEAWDAARSRLSNYSVLYAGITEALERVRSADDTVRGALSSNFGAVAEVNEDEYVRKRDEAQNMLDRIAELECTPYGNDPGFSAGLSLMRYWCDRARIAAQDMLDRIADYLGTTNGIYEGAGSCSDMLATLARGTASLSGSEFSKSGVGWPSAADASWIGELKDMLGSNVKSLEDLYSNGELDDGTLEGIFDRPVELWTDGEATAVAQLYRRAGSQAVGGDSTLLERFLNDGYWSCEGMRHIGYSNYQSPNEIYMVRYSMRDGLAGFLSAYAVATTSAAFQANSPLGDTERLLASTAAGLLASGRTYTRTKGFDSYTTAAAALKELGPNLSVSYNRSETVQDGKGEEHTYTYTEVTYGGQVDVSADGGGSLYSHGGFVAMTATTDVNAAFSEMRDIVAGRNYKNEYQAAGEGFWGAAGDAVTGKVLDGVPVLGTARSLVTSTVESYREQSAANHSIDTVFELDRADTEAHYSFYEYGTLVSDASGDGAYVVAPGFANDGDRQKFTNAYSQYRYDNTNGGTTYDSYLDWARSKPEGRYSMTSSETWIGMEPPNNYEIANNPDSFVWGDSSAK</sequence>
<dbReference type="Proteomes" id="UP000000333">
    <property type="component" value="Chromosome"/>
</dbReference>
<evidence type="ECO:0000313" key="1">
    <source>
        <dbReference type="EMBL" id="ADK68782.1"/>
    </source>
</evidence>
<evidence type="ECO:0000313" key="2">
    <source>
        <dbReference type="Proteomes" id="UP000000333"/>
    </source>
</evidence>
<protein>
    <recommendedName>
        <fullName evidence="3">LXG domain-containing protein</fullName>
    </recommendedName>
</protein>
<dbReference type="STRING" id="633147.Olsu_1692"/>
<name>E1QXC9_OLSUV</name>
<dbReference type="RefSeq" id="WP_013252533.1">
    <property type="nucleotide sequence ID" value="NC_014363.1"/>
</dbReference>
<dbReference type="KEGG" id="ols:Olsu_1692"/>
<evidence type="ECO:0008006" key="3">
    <source>
        <dbReference type="Google" id="ProtNLM"/>
    </source>
</evidence>
<dbReference type="OrthoDB" id="1669699at2"/>
<keyword evidence="2" id="KW-1185">Reference proteome</keyword>